<evidence type="ECO:0000256" key="5">
    <source>
        <dbReference type="ARBA" id="ARBA00023277"/>
    </source>
</evidence>
<dbReference type="SFLD" id="SFLDS00003">
    <property type="entry name" value="Haloacid_Dehalogenase"/>
    <property type="match status" value="1"/>
</dbReference>
<evidence type="ECO:0000313" key="9">
    <source>
        <dbReference type="Proteomes" id="UP000051887"/>
    </source>
</evidence>
<dbReference type="Gene3D" id="1.10.150.240">
    <property type="entry name" value="Putative phosphatase, domain 2"/>
    <property type="match status" value="1"/>
</dbReference>
<keyword evidence="4" id="KW-0460">Magnesium</keyword>
<comment type="cofactor">
    <cofactor evidence="1">
        <name>Mg(2+)</name>
        <dbReference type="ChEBI" id="CHEBI:18420"/>
    </cofactor>
</comment>
<evidence type="ECO:0000313" key="7">
    <source>
        <dbReference type="EMBL" id="CUH71490.1"/>
    </source>
</evidence>
<keyword evidence="5" id="KW-0119">Carbohydrate metabolism</keyword>
<dbReference type="EC" id="3.1.3.-" evidence="7"/>
<dbReference type="Gene3D" id="3.40.50.1000">
    <property type="entry name" value="HAD superfamily/HAD-like"/>
    <property type="match status" value="1"/>
</dbReference>
<dbReference type="PRINTS" id="PR00413">
    <property type="entry name" value="HADHALOGNASE"/>
</dbReference>
<name>A0A0N7LVM9_9RHOB</name>
<dbReference type="PANTHER" id="PTHR46193:SF18">
    <property type="entry name" value="HEXITOL PHOSPHATASE B"/>
    <property type="match status" value="1"/>
</dbReference>
<sequence>MLPEAYLFDMDGLLLDSERLAMSSFLDTVAPKGVALSKAEPFFLTLVGTSAATTNAMLLEFLPKALKPADVIEEWRANFDAAVSADLPVKEGAAEVLADLAGQGARMAVVTSTLGDRARHHLEVAGLLGHVEFVLGGDEVRATKPDPAPYLQAAERLGVNPNRSAAFEDSDRGIAAAVAAGCHAVQIPDLRPVDQPLPDLGQMVAHSLAEAVSMAQHSVANKGR</sequence>
<dbReference type="AlphaFoldDB" id="A0A0N7LVM9"/>
<dbReference type="CDD" id="cd07505">
    <property type="entry name" value="HAD_BPGM-like"/>
    <property type="match status" value="1"/>
</dbReference>
<comment type="similarity">
    <text evidence="2">Belongs to the HAD-like hydrolase superfamily. CbbY/CbbZ/Gph/YieH family.</text>
</comment>
<dbReference type="InterPro" id="IPR023198">
    <property type="entry name" value="PGP-like_dom2"/>
</dbReference>
<keyword evidence="7" id="KW-0378">Hydrolase</keyword>
<dbReference type="InterPro" id="IPR051600">
    <property type="entry name" value="Beta-PGM-like"/>
</dbReference>
<dbReference type="GO" id="GO:0046872">
    <property type="term" value="F:metal ion binding"/>
    <property type="evidence" value="ECO:0007669"/>
    <property type="project" value="UniProtKB-KW"/>
</dbReference>
<dbReference type="Proteomes" id="UP000051086">
    <property type="component" value="Unassembled WGS sequence"/>
</dbReference>
<organism evidence="7 9">
    <name type="scientific">Thalassovita autumnalis</name>
    <dbReference type="NCBI Taxonomy" id="2072972"/>
    <lineage>
        <taxon>Bacteria</taxon>
        <taxon>Pseudomonadati</taxon>
        <taxon>Pseudomonadota</taxon>
        <taxon>Alphaproteobacteria</taxon>
        <taxon>Rhodobacterales</taxon>
        <taxon>Roseobacteraceae</taxon>
        <taxon>Thalassovita</taxon>
    </lineage>
</organism>
<dbReference type="EMBL" id="CYSB01000027">
    <property type="protein sequence ID" value="CUH66746.1"/>
    <property type="molecule type" value="Genomic_DNA"/>
</dbReference>
<evidence type="ECO:0000313" key="6">
    <source>
        <dbReference type="EMBL" id="CUH66746.1"/>
    </source>
</evidence>
<protein>
    <submittedName>
        <fullName evidence="7">Phosphorylated carbohydrates phosphatase</fullName>
        <ecNumber evidence="7">3.1.3.-</ecNumber>
    </submittedName>
</protein>
<dbReference type="GO" id="GO:0016787">
    <property type="term" value="F:hydrolase activity"/>
    <property type="evidence" value="ECO:0007669"/>
    <property type="project" value="UniProtKB-KW"/>
</dbReference>
<dbReference type="NCBIfam" id="TIGR01509">
    <property type="entry name" value="HAD-SF-IA-v3"/>
    <property type="match status" value="1"/>
</dbReference>
<dbReference type="InterPro" id="IPR041492">
    <property type="entry name" value="HAD_2"/>
</dbReference>
<dbReference type="SUPFAM" id="SSF56784">
    <property type="entry name" value="HAD-like"/>
    <property type="match status" value="1"/>
</dbReference>
<dbReference type="EMBL" id="CYSC01000021">
    <property type="protein sequence ID" value="CUH71490.1"/>
    <property type="molecule type" value="Genomic_DNA"/>
</dbReference>
<dbReference type="InterPro" id="IPR036412">
    <property type="entry name" value="HAD-like_sf"/>
</dbReference>
<reference evidence="7 9" key="2">
    <citation type="submission" date="2015-09" db="EMBL/GenBank/DDBJ databases">
        <authorList>
            <consortium name="Swine Surveillance"/>
        </authorList>
    </citation>
    <scope>NUCLEOTIDE SEQUENCE [LARGE SCALE GENOMIC DNA]</scope>
    <source>
        <strain evidence="7 9">5120</strain>
    </source>
</reference>
<evidence type="ECO:0000313" key="8">
    <source>
        <dbReference type="Proteomes" id="UP000051086"/>
    </source>
</evidence>
<keyword evidence="3" id="KW-0479">Metal-binding</keyword>
<dbReference type="SFLD" id="SFLDG01129">
    <property type="entry name" value="C1.5:_HAD__Beta-PGM__Phosphata"/>
    <property type="match status" value="1"/>
</dbReference>
<proteinExistence type="inferred from homology"/>
<dbReference type="Proteomes" id="UP000051887">
    <property type="component" value="Unassembled WGS sequence"/>
</dbReference>
<evidence type="ECO:0000256" key="2">
    <source>
        <dbReference type="ARBA" id="ARBA00006171"/>
    </source>
</evidence>
<evidence type="ECO:0000256" key="1">
    <source>
        <dbReference type="ARBA" id="ARBA00001946"/>
    </source>
</evidence>
<dbReference type="Pfam" id="PF13419">
    <property type="entry name" value="HAD_2"/>
    <property type="match status" value="1"/>
</dbReference>
<evidence type="ECO:0000256" key="4">
    <source>
        <dbReference type="ARBA" id="ARBA00022842"/>
    </source>
</evidence>
<dbReference type="InterPro" id="IPR006439">
    <property type="entry name" value="HAD-SF_hydro_IA"/>
</dbReference>
<evidence type="ECO:0000256" key="3">
    <source>
        <dbReference type="ARBA" id="ARBA00022723"/>
    </source>
</evidence>
<dbReference type="InterPro" id="IPR023214">
    <property type="entry name" value="HAD_sf"/>
</dbReference>
<dbReference type="PANTHER" id="PTHR46193">
    <property type="entry name" value="6-PHOSPHOGLUCONATE PHOSPHATASE"/>
    <property type="match status" value="1"/>
</dbReference>
<gene>
    <name evidence="6" type="ORF">TL5118_01884</name>
    <name evidence="7" type="ORF">TL5120_01276</name>
</gene>
<keyword evidence="8" id="KW-1185">Reference proteome</keyword>
<reference evidence="6 8" key="1">
    <citation type="submission" date="2015-09" db="EMBL/GenBank/DDBJ databases">
        <authorList>
            <person name="Rodrigo-Torres L."/>
            <person name="Arahal D.R."/>
        </authorList>
    </citation>
    <scope>NUCLEOTIDE SEQUENCE [LARGE SCALE GENOMIC DNA]</scope>
    <source>
        <strain evidence="6 8">CECT 5118</strain>
    </source>
</reference>
<accession>A0A0N7LVM9</accession>